<dbReference type="OrthoDB" id="5297879at2"/>
<dbReference type="GO" id="GO:0003677">
    <property type="term" value="F:DNA binding"/>
    <property type="evidence" value="ECO:0007669"/>
    <property type="project" value="UniProtKB-KW"/>
</dbReference>
<name>A0A2T5BP21_9RHOB</name>
<evidence type="ECO:0000313" key="4">
    <source>
        <dbReference type="EMBL" id="PTN00764.1"/>
    </source>
</evidence>
<evidence type="ECO:0000259" key="3">
    <source>
        <dbReference type="SMART" id="SM00528"/>
    </source>
</evidence>
<keyword evidence="4" id="KW-0238">DNA-binding</keyword>
<accession>A0A2T5BP21</accession>
<dbReference type="RefSeq" id="WP_107893466.1">
    <property type="nucleotide sequence ID" value="NZ_NHSI01000043.1"/>
</dbReference>
<dbReference type="EMBL" id="QAAA01000023">
    <property type="protein sequence ID" value="PTN00764.1"/>
    <property type="molecule type" value="Genomic_DNA"/>
</dbReference>
<comment type="caution">
    <text evidence="4">The sequence shown here is derived from an EMBL/GenBank/DDBJ whole genome shotgun (WGS) entry which is preliminary data.</text>
</comment>
<dbReference type="Proteomes" id="UP000243859">
    <property type="component" value="Unassembled WGS sequence"/>
</dbReference>
<organism evidence="4 5">
    <name type="scientific">Rhodovulum imhoffii</name>
    <dbReference type="NCBI Taxonomy" id="365340"/>
    <lineage>
        <taxon>Bacteria</taxon>
        <taxon>Pseudomonadati</taxon>
        <taxon>Pseudomonadota</taxon>
        <taxon>Alphaproteobacteria</taxon>
        <taxon>Rhodobacterales</taxon>
        <taxon>Paracoccaceae</taxon>
        <taxon>Rhodovulum</taxon>
    </lineage>
</organism>
<feature type="region of interest" description="Disordered" evidence="2">
    <location>
        <begin position="57"/>
        <end position="80"/>
    </location>
</feature>
<dbReference type="InterPro" id="IPR027444">
    <property type="entry name" value="H-NS_C_dom"/>
</dbReference>
<protein>
    <submittedName>
        <fullName evidence="4">DNA-binding protein H-NS</fullName>
    </submittedName>
</protein>
<dbReference type="AlphaFoldDB" id="A0A2T5BP21"/>
<dbReference type="InterPro" id="IPR037150">
    <property type="entry name" value="H-NS_C_dom_sf"/>
</dbReference>
<gene>
    <name evidence="4" type="ORF">C8N32_12327</name>
</gene>
<reference evidence="4 5" key="1">
    <citation type="submission" date="2018-04" db="EMBL/GenBank/DDBJ databases">
        <title>Genomic Encyclopedia of Archaeal and Bacterial Type Strains, Phase II (KMG-II): from individual species to whole genera.</title>
        <authorList>
            <person name="Goeker M."/>
        </authorList>
    </citation>
    <scope>NUCLEOTIDE SEQUENCE [LARGE SCALE GENOMIC DNA]</scope>
    <source>
        <strain evidence="4 5">DSM 18064</strain>
    </source>
</reference>
<sequence length="103" mass="11690">MDINLDAMNRQELVTLKTRVEKALASLEARRREEARKAAEEAAREYGFSLPELLDKSKGGKGNALPKYRNPKDLNQTWTGRGRQPAWFKDAIRAGTEISDMEI</sequence>
<feature type="domain" description="DNA-binding protein H-NS-like C-terminal" evidence="3">
    <location>
        <begin position="58"/>
        <end position="103"/>
    </location>
</feature>
<dbReference type="SMART" id="SM00528">
    <property type="entry name" value="HNS"/>
    <property type="match status" value="1"/>
</dbReference>
<evidence type="ECO:0000256" key="2">
    <source>
        <dbReference type="SAM" id="MobiDB-lite"/>
    </source>
</evidence>
<keyword evidence="1" id="KW-0175">Coiled coil</keyword>
<dbReference type="SUPFAM" id="SSF81273">
    <property type="entry name" value="H-NS histone-like proteins"/>
    <property type="match status" value="1"/>
</dbReference>
<proteinExistence type="predicted"/>
<feature type="coiled-coil region" evidence="1">
    <location>
        <begin position="10"/>
        <end position="45"/>
    </location>
</feature>
<evidence type="ECO:0000256" key="1">
    <source>
        <dbReference type="SAM" id="Coils"/>
    </source>
</evidence>
<dbReference type="Gene3D" id="4.10.430.10">
    <property type="entry name" value="Histone-like protein H-NS, C-terminal domain"/>
    <property type="match status" value="1"/>
</dbReference>
<evidence type="ECO:0000313" key="5">
    <source>
        <dbReference type="Proteomes" id="UP000243859"/>
    </source>
</evidence>
<dbReference type="Pfam" id="PF00816">
    <property type="entry name" value="Histone_HNS"/>
    <property type="match status" value="1"/>
</dbReference>
<keyword evidence="5" id="KW-1185">Reference proteome</keyword>